<keyword evidence="1" id="KW-1133">Transmembrane helix</keyword>
<reference evidence="2" key="1">
    <citation type="submission" date="2019-12" db="EMBL/GenBank/DDBJ databases">
        <title>Comparative genomics gives insights into the taxonomy of the Azoarcus-Aromatoleum group and reveals separate origins of nif in the plant-associated Azoarcus and non-plant-associated Aromatoleum sub-groups.</title>
        <authorList>
            <person name="Lafos M."/>
            <person name="Maluk M."/>
            <person name="Batista M."/>
            <person name="Junghare M."/>
            <person name="Carmona M."/>
            <person name="Faoro H."/>
            <person name="Cruz L.M."/>
            <person name="Battistoni F."/>
            <person name="De Souza E."/>
            <person name="Pedrosa F."/>
            <person name="Chen W.-M."/>
            <person name="Poole P.S."/>
            <person name="Dixon R.A."/>
            <person name="James E.K."/>
        </authorList>
    </citation>
    <scope>NUCLEOTIDE SEQUENCE</scope>
    <source>
        <strain evidence="2">LuFRes1</strain>
    </source>
</reference>
<evidence type="ECO:0000313" key="3">
    <source>
        <dbReference type="Proteomes" id="UP000615989"/>
    </source>
</evidence>
<proteinExistence type="predicted"/>
<accession>A0ABX1PPK2</accession>
<evidence type="ECO:0000313" key="2">
    <source>
        <dbReference type="EMBL" id="NMG26517.1"/>
    </source>
</evidence>
<comment type="caution">
    <text evidence="2">The sequence shown here is derived from an EMBL/GenBank/DDBJ whole genome shotgun (WGS) entry which is preliminary data.</text>
</comment>
<feature type="transmembrane region" description="Helical" evidence="1">
    <location>
        <begin position="32"/>
        <end position="50"/>
    </location>
</feature>
<sequence length="108" mass="12350">MTRLLDLPLLRMLSEQELEAEDLAFGWKALKVLFAMNAFLLLVLFLSQAGPLRQLVAFPAWLFAVEGIFFVVFFLPVFLFRLVRRKENARLAASRAAYWFIEALGLAA</sequence>
<organism evidence="2 3">
    <name type="scientific">Aromatoleum anaerobium</name>
    <dbReference type="NCBI Taxonomy" id="182180"/>
    <lineage>
        <taxon>Bacteria</taxon>
        <taxon>Pseudomonadati</taxon>
        <taxon>Pseudomonadota</taxon>
        <taxon>Betaproteobacteria</taxon>
        <taxon>Rhodocyclales</taxon>
        <taxon>Rhodocyclaceae</taxon>
        <taxon>Aromatoleum</taxon>
    </lineage>
</organism>
<evidence type="ECO:0000256" key="1">
    <source>
        <dbReference type="SAM" id="Phobius"/>
    </source>
</evidence>
<keyword evidence="1" id="KW-0812">Transmembrane</keyword>
<dbReference type="Proteomes" id="UP000615989">
    <property type="component" value="Unassembled WGS sequence"/>
</dbReference>
<name>A0ABX1PPK2_9RHOO</name>
<keyword evidence="1" id="KW-0472">Membrane</keyword>
<keyword evidence="3" id="KW-1185">Reference proteome</keyword>
<feature type="transmembrane region" description="Helical" evidence="1">
    <location>
        <begin position="56"/>
        <end position="80"/>
    </location>
</feature>
<dbReference type="RefSeq" id="WP_169119836.1">
    <property type="nucleotide sequence ID" value="NZ_WTVG02000001.1"/>
</dbReference>
<gene>
    <name evidence="2" type="ORF">GO606_17735</name>
</gene>
<dbReference type="EMBL" id="WTVG01000075">
    <property type="protein sequence ID" value="NMG26517.1"/>
    <property type="molecule type" value="Genomic_DNA"/>
</dbReference>
<protein>
    <submittedName>
        <fullName evidence="2">Uncharacterized protein</fullName>
    </submittedName>
</protein>